<feature type="transmembrane region" description="Helical" evidence="8">
    <location>
        <begin position="12"/>
        <end position="33"/>
    </location>
</feature>
<organism evidence="11 12">
    <name type="scientific">Shewanella nanhaiensis</name>
    <dbReference type="NCBI Taxonomy" id="2864872"/>
    <lineage>
        <taxon>Bacteria</taxon>
        <taxon>Pseudomonadati</taxon>
        <taxon>Pseudomonadota</taxon>
        <taxon>Gammaproteobacteria</taxon>
        <taxon>Alteromonadales</taxon>
        <taxon>Shewanellaceae</taxon>
        <taxon>Shewanella</taxon>
    </lineage>
</organism>
<keyword evidence="5 8" id="KW-0812">Transmembrane</keyword>
<dbReference type="RefSeq" id="WP_220110839.1">
    <property type="nucleotide sequence ID" value="NZ_JAHZST010000014.1"/>
</dbReference>
<evidence type="ECO:0000256" key="2">
    <source>
        <dbReference type="ARBA" id="ARBA00022475"/>
    </source>
</evidence>
<keyword evidence="4 11" id="KW-0808">Transferase</keyword>
<dbReference type="InterPro" id="IPR012549">
    <property type="entry name" value="EptA-like_N"/>
</dbReference>
<accession>A0ABS7E6U2</accession>
<dbReference type="GO" id="GO:0016740">
    <property type="term" value="F:transferase activity"/>
    <property type="evidence" value="ECO:0007669"/>
    <property type="project" value="UniProtKB-KW"/>
</dbReference>
<dbReference type="EMBL" id="JAHZST010000014">
    <property type="protein sequence ID" value="MBW8185408.1"/>
    <property type="molecule type" value="Genomic_DNA"/>
</dbReference>
<dbReference type="SUPFAM" id="SSF53649">
    <property type="entry name" value="Alkaline phosphatase-like"/>
    <property type="match status" value="1"/>
</dbReference>
<evidence type="ECO:0000256" key="3">
    <source>
        <dbReference type="ARBA" id="ARBA00022519"/>
    </source>
</evidence>
<keyword evidence="7 8" id="KW-0472">Membrane</keyword>
<reference evidence="11 12" key="1">
    <citation type="submission" date="2021-07" db="EMBL/GenBank/DDBJ databases">
        <title>Shewanella sp. nov, isolated from SCS.</title>
        <authorList>
            <person name="Cao W.R."/>
        </authorList>
    </citation>
    <scope>NUCLEOTIDE SEQUENCE [LARGE SCALE GENOMIC DNA]</scope>
    <source>
        <strain evidence="11 12">NR704-98</strain>
    </source>
</reference>
<evidence type="ECO:0000256" key="1">
    <source>
        <dbReference type="ARBA" id="ARBA00004429"/>
    </source>
</evidence>
<evidence type="ECO:0000256" key="6">
    <source>
        <dbReference type="ARBA" id="ARBA00022989"/>
    </source>
</evidence>
<feature type="transmembrane region" description="Helical" evidence="8">
    <location>
        <begin position="45"/>
        <end position="68"/>
    </location>
</feature>
<comment type="caution">
    <text evidence="11">The sequence shown here is derived from an EMBL/GenBank/DDBJ whole genome shotgun (WGS) entry which is preliminary data.</text>
</comment>
<proteinExistence type="predicted"/>
<dbReference type="CDD" id="cd16017">
    <property type="entry name" value="LptA"/>
    <property type="match status" value="1"/>
</dbReference>
<dbReference type="Pfam" id="PF00884">
    <property type="entry name" value="Sulfatase"/>
    <property type="match status" value="1"/>
</dbReference>
<dbReference type="Pfam" id="PF08019">
    <property type="entry name" value="EptA_B_N"/>
    <property type="match status" value="1"/>
</dbReference>
<dbReference type="Proteomes" id="UP001195963">
    <property type="component" value="Unassembled WGS sequence"/>
</dbReference>
<keyword evidence="6 8" id="KW-1133">Transmembrane helix</keyword>
<evidence type="ECO:0000256" key="5">
    <source>
        <dbReference type="ARBA" id="ARBA00022692"/>
    </source>
</evidence>
<feature type="transmembrane region" description="Helical" evidence="8">
    <location>
        <begin position="151"/>
        <end position="172"/>
    </location>
</feature>
<feature type="domain" description="Phosphoethanolamine transferase N-terminal" evidence="10">
    <location>
        <begin position="55"/>
        <end position="206"/>
    </location>
</feature>
<evidence type="ECO:0000256" key="4">
    <source>
        <dbReference type="ARBA" id="ARBA00022679"/>
    </source>
</evidence>
<keyword evidence="2" id="KW-1003">Cell membrane</keyword>
<dbReference type="Gene3D" id="3.40.720.10">
    <property type="entry name" value="Alkaline Phosphatase, subunit A"/>
    <property type="match status" value="1"/>
</dbReference>
<protein>
    <submittedName>
        <fullName evidence="11">Phosphoethanolamine--lipid A transferase</fullName>
    </submittedName>
</protein>
<dbReference type="PANTHER" id="PTHR30443">
    <property type="entry name" value="INNER MEMBRANE PROTEIN"/>
    <property type="match status" value="1"/>
</dbReference>
<feature type="transmembrane region" description="Helical" evidence="8">
    <location>
        <begin position="75"/>
        <end position="96"/>
    </location>
</feature>
<dbReference type="InterPro" id="IPR058130">
    <property type="entry name" value="PEA_transf_C"/>
</dbReference>
<feature type="domain" description="Sulfatase N-terminal" evidence="9">
    <location>
        <begin position="234"/>
        <end position="524"/>
    </location>
</feature>
<evidence type="ECO:0000259" key="9">
    <source>
        <dbReference type="Pfam" id="PF00884"/>
    </source>
</evidence>
<dbReference type="InterPro" id="IPR040423">
    <property type="entry name" value="PEA_transferase"/>
</dbReference>
<keyword evidence="12" id="KW-1185">Reference proteome</keyword>
<dbReference type="PANTHER" id="PTHR30443:SF0">
    <property type="entry name" value="PHOSPHOETHANOLAMINE TRANSFERASE EPTA"/>
    <property type="match status" value="1"/>
</dbReference>
<evidence type="ECO:0000256" key="7">
    <source>
        <dbReference type="ARBA" id="ARBA00023136"/>
    </source>
</evidence>
<dbReference type="InterPro" id="IPR017850">
    <property type="entry name" value="Alkaline_phosphatase_core_sf"/>
</dbReference>
<dbReference type="NCBIfam" id="NF028537">
    <property type="entry name" value="P_eth_NH2_trans"/>
    <property type="match status" value="1"/>
</dbReference>
<feature type="transmembrane region" description="Helical" evidence="8">
    <location>
        <begin position="116"/>
        <end position="139"/>
    </location>
</feature>
<gene>
    <name evidence="11" type="ORF">K0625_17270</name>
</gene>
<evidence type="ECO:0000259" key="10">
    <source>
        <dbReference type="Pfam" id="PF08019"/>
    </source>
</evidence>
<dbReference type="InterPro" id="IPR000917">
    <property type="entry name" value="Sulfatase_N"/>
</dbReference>
<name>A0ABS7E6U2_9GAMM</name>
<evidence type="ECO:0000313" key="12">
    <source>
        <dbReference type="Proteomes" id="UP001195963"/>
    </source>
</evidence>
<comment type="subcellular location">
    <subcellularLocation>
        <location evidence="1">Cell inner membrane</location>
        <topology evidence="1">Multi-pass membrane protein</topology>
    </subcellularLocation>
</comment>
<evidence type="ECO:0000256" key="8">
    <source>
        <dbReference type="SAM" id="Phobius"/>
    </source>
</evidence>
<sequence length="544" mass="61632">MLSRFKILTINQFTLTIAIFYVCIFNVPFFHIVQKGVEKQAEVDPLFIASIPLFLTFVLSFIFSLFSVKYLLKPIFIAMTLLSSSVFFAALQYGVVFDTGMIENMVQTNQAEAFTYINFSSVLNFILTGLIPASLIWKVKIAYKPVMKEAIHKLGFMLMMLIGVGVIGFFYYQSYVAFGRNNDELKRFIVPTYVIASIAKYTNRHYFQTPLDYQQQGLDAVNMHTNSTGKPNLMVLVVGETARAKNYEYYGYDKPTNSYTKKHGVTAFKNMTSCGTATAVSVPCMFSNMKRENYDARRAQAQDGVLDVLDHAGIQQVWLDNDSGCKGVCDRITNITIKQDIDPELCDGHSCYDQVLLDQLDKELAKIESRDALIVLHIMGSHGPTYYLRYPLEHKRFIPDCPRSDIQNCSDEALMNTYDNTILYTDYIISRVIDKLKAESEKFNTGMIYMSDHGESLGEKGLYLHGSPYVVAPDEQIKIPMLTWFAPSFVTENRLDPVCLGEKAEKGGFSHDNLFDSLLGVMNVKTSIYDKNLDLFNSCRVKSS</sequence>
<keyword evidence="3" id="KW-0997">Cell inner membrane</keyword>
<evidence type="ECO:0000313" key="11">
    <source>
        <dbReference type="EMBL" id="MBW8185408.1"/>
    </source>
</evidence>